<evidence type="ECO:0000256" key="1">
    <source>
        <dbReference type="ARBA" id="ARBA00022801"/>
    </source>
</evidence>
<sequence>MDTSIALTDLSIVSGEKDETSQTLRILPNDKDFFCLTYKKPSNRDIWNPDRYLCIDLIIDTDRMPTVYFDFVSHSDGTEHILSVYYFLIPTARVKMVVKLSELDSHRYFTPTYPGSFKGHVRGEPTCIDSIDEIRIRMGTAVGFQSVEIFSLCLKDTLGDMQVLGHPLVDEMGQRKGYQWPGKMESVNEMVSYLRTELANAKGASSYPSGWSRYGGYRKLKFDATGYFHSHHDGKRWWLVDPDGYAFLSNGICYGARMGVHGFVDQMEDLFDWLPDPDDAMWKDCWTEASKIPEFVKRNGKESGKGRRMFNFARANMIRAFGPDAWWDAWVTINAARIRRWGFNTIGVGVNTYTDEHVEAFLEKANIPFVLTLKDFPLTKKTIYRDFPDVFSEEYRLASKTFAEQQLAAYRGNPLLIGYFITNEPEWLFQQTTNPAERLLAQDGDSASKNALIDFLQKRYGDIMYLNEAWNLDLQSFSDLKKPMEHADMYSEQSKKDLLDFRDILIQKYCEVPSVAAREVDPEHLNLGMRYSQLTPMEFAGNDAFDVCSFNCYRPSPRPMLDILKEKANCPGLIGEWHIAAREMRNFATGLVSSPTQEERTKAIRYYFEQAVSHVSCVGLHYFEMNDQPVLGRFDGECMQHGLISIANVPYASLSKAMEEFAQTMYELANGDLEPIQEKGAIYGIHA</sequence>
<dbReference type="GO" id="GO:0004565">
    <property type="term" value="F:beta-galactosidase activity"/>
    <property type="evidence" value="ECO:0007669"/>
    <property type="project" value="InterPro"/>
</dbReference>
<dbReference type="AlphaFoldDB" id="G8QWA0"/>
<dbReference type="Proteomes" id="UP000005632">
    <property type="component" value="Chromosome"/>
</dbReference>
<protein>
    <submittedName>
        <fullName evidence="4">Beta-galactosidase</fullName>
    </submittedName>
</protein>
<reference evidence="4 5" key="1">
    <citation type="submission" date="2011-11" db="EMBL/GenBank/DDBJ databases">
        <title>Complete sequence of Spirochaeta sp. grapes.</title>
        <authorList>
            <consortium name="US DOE Joint Genome Institute"/>
            <person name="Lucas S."/>
            <person name="Han J."/>
            <person name="Lapidus A."/>
            <person name="Cheng J.-F."/>
            <person name="Goodwin L."/>
            <person name="Pitluck S."/>
            <person name="Peters L."/>
            <person name="Ovchinnikova G."/>
            <person name="Munk A.C."/>
            <person name="Detter J.C."/>
            <person name="Han C."/>
            <person name="Tapia R."/>
            <person name="Land M."/>
            <person name="Hauser L."/>
            <person name="Kyrpides N."/>
            <person name="Ivanova N."/>
            <person name="Pagani I."/>
            <person name="Ritalahtilisa K."/>
            <person name="Loeffler F."/>
            <person name="Woyke T."/>
        </authorList>
    </citation>
    <scope>NUCLEOTIDE SEQUENCE [LARGE SCALE GENOMIC DNA]</scope>
    <source>
        <strain evidence="5">ATCC BAA-1885 / DSM 22778 / Grapes</strain>
    </source>
</reference>
<dbReference type="RefSeq" id="WP_014270246.1">
    <property type="nucleotide sequence ID" value="NC_016633.1"/>
</dbReference>
<dbReference type="GO" id="GO:0005975">
    <property type="term" value="P:carbohydrate metabolic process"/>
    <property type="evidence" value="ECO:0007669"/>
    <property type="project" value="InterPro"/>
</dbReference>
<dbReference type="GO" id="GO:0009341">
    <property type="term" value="C:beta-galactosidase complex"/>
    <property type="evidence" value="ECO:0007669"/>
    <property type="project" value="InterPro"/>
</dbReference>
<name>G8QWA0_SPHPG</name>
<evidence type="ECO:0000313" key="4">
    <source>
        <dbReference type="EMBL" id="AEV29398.1"/>
    </source>
</evidence>
<evidence type="ECO:0000256" key="2">
    <source>
        <dbReference type="ARBA" id="ARBA00023295"/>
    </source>
</evidence>
<dbReference type="Pfam" id="PF02449">
    <property type="entry name" value="Glyco_hydro_42"/>
    <property type="match status" value="1"/>
</dbReference>
<dbReference type="STRING" id="158190.SpiGrapes_1591"/>
<dbReference type="OrthoDB" id="9805159at2"/>
<proteinExistence type="predicted"/>
<organism evidence="4 5">
    <name type="scientific">Sphaerochaeta pleomorpha (strain ATCC BAA-1885 / DSM 22778 / Grapes)</name>
    <dbReference type="NCBI Taxonomy" id="158190"/>
    <lineage>
        <taxon>Bacteria</taxon>
        <taxon>Pseudomonadati</taxon>
        <taxon>Spirochaetota</taxon>
        <taxon>Spirochaetia</taxon>
        <taxon>Spirochaetales</taxon>
        <taxon>Sphaerochaetaceae</taxon>
        <taxon>Sphaerochaeta</taxon>
    </lineage>
</organism>
<keyword evidence="2" id="KW-0326">Glycosidase</keyword>
<dbReference type="InterPro" id="IPR017853">
    <property type="entry name" value="GH"/>
</dbReference>
<gene>
    <name evidence="4" type="ordered locus">SpiGrapes_1591</name>
</gene>
<keyword evidence="5" id="KW-1185">Reference proteome</keyword>
<dbReference type="EMBL" id="CP003155">
    <property type="protein sequence ID" value="AEV29398.1"/>
    <property type="molecule type" value="Genomic_DNA"/>
</dbReference>
<dbReference type="eggNOG" id="COG1874">
    <property type="taxonomic scope" value="Bacteria"/>
</dbReference>
<feature type="domain" description="Glycoside hydrolase family 42 N-terminal" evidence="3">
    <location>
        <begin position="383"/>
        <end position="525"/>
    </location>
</feature>
<evidence type="ECO:0000259" key="3">
    <source>
        <dbReference type="Pfam" id="PF02449"/>
    </source>
</evidence>
<dbReference type="KEGG" id="sgp:SpiGrapes_1591"/>
<dbReference type="Gene3D" id="3.20.20.80">
    <property type="entry name" value="Glycosidases"/>
    <property type="match status" value="1"/>
</dbReference>
<dbReference type="HOGENOM" id="CLU_013448_0_0_12"/>
<keyword evidence="1" id="KW-0378">Hydrolase</keyword>
<dbReference type="InterPro" id="IPR013529">
    <property type="entry name" value="Glyco_hydro_42_N"/>
</dbReference>
<accession>G8QWA0</accession>
<evidence type="ECO:0000313" key="5">
    <source>
        <dbReference type="Proteomes" id="UP000005632"/>
    </source>
</evidence>
<dbReference type="SUPFAM" id="SSF51445">
    <property type="entry name" value="(Trans)glycosidases"/>
    <property type="match status" value="1"/>
</dbReference>